<dbReference type="PANTHER" id="PTHR31111:SF65">
    <property type="entry name" value="F-BOX DOMAIN-CONTAINING PROTEIN"/>
    <property type="match status" value="1"/>
</dbReference>
<proteinExistence type="predicted"/>
<evidence type="ECO:0000259" key="1">
    <source>
        <dbReference type="PROSITE" id="PS50181"/>
    </source>
</evidence>
<feature type="domain" description="F-box" evidence="1">
    <location>
        <begin position="22"/>
        <end position="71"/>
    </location>
</feature>
<comment type="caution">
    <text evidence="2">The sequence shown here is derived from an EMBL/GenBank/DDBJ whole genome shotgun (WGS) entry which is preliminary data.</text>
</comment>
<dbReference type="EMBL" id="JAEFBJ010000006">
    <property type="protein sequence ID" value="KAG7600517.1"/>
    <property type="molecule type" value="Genomic_DNA"/>
</dbReference>
<dbReference type="InterPro" id="IPR001810">
    <property type="entry name" value="F-box_dom"/>
</dbReference>
<gene>
    <name evidence="2" type="ORF">ISN44_As06g046110</name>
</gene>
<name>A0A8T2CM23_ARASU</name>
<dbReference type="Pfam" id="PF00646">
    <property type="entry name" value="F-box"/>
    <property type="match status" value="1"/>
</dbReference>
<dbReference type="Proteomes" id="UP000694251">
    <property type="component" value="Chromosome 6"/>
</dbReference>
<dbReference type="CDD" id="cd22157">
    <property type="entry name" value="F-box_AtFBW1-like"/>
    <property type="match status" value="1"/>
</dbReference>
<reference evidence="2 3" key="1">
    <citation type="submission" date="2020-12" db="EMBL/GenBank/DDBJ databases">
        <title>Concerted genomic and epigenomic changes stabilize Arabidopsis allopolyploids.</title>
        <authorList>
            <person name="Chen Z."/>
        </authorList>
    </citation>
    <scope>NUCLEOTIDE SEQUENCE [LARGE SCALE GENOMIC DNA]</scope>
    <source>
        <strain evidence="2">As9502</strain>
        <tissue evidence="2">Leaf</tissue>
    </source>
</reference>
<dbReference type="InterPro" id="IPR013187">
    <property type="entry name" value="F-box-assoc_dom_typ3"/>
</dbReference>
<dbReference type="PANTHER" id="PTHR31111">
    <property type="entry name" value="BNAA05G37150D PROTEIN-RELATED"/>
    <property type="match status" value="1"/>
</dbReference>
<sequence length="218" mass="25037">MKNLEKQFSENLLITQSSNSVRDYSNLIPVDILIDIFSRVPAKSIARFRCVSKSWESILRRPDFTELFLSVARPRFFFAFTVNKESFVFSAPQPQNPYDNSSLSIVATPYKYFPKDFSIGTFNIKATLRGLVFLQWGRKSRVICNPVTGESITLPKVKATGVGESYFGFDPISKQFKVLCMTWSRYGTPNTHRILTLETGKRLWRTIQDPVLPHYSID</sequence>
<accession>A0A8T2CM23</accession>
<dbReference type="NCBIfam" id="TIGR01640">
    <property type="entry name" value="F_box_assoc_1"/>
    <property type="match status" value="1"/>
</dbReference>
<protein>
    <submittedName>
        <fullName evidence="2">F-box domain</fullName>
    </submittedName>
</protein>
<dbReference type="PROSITE" id="PS50181">
    <property type="entry name" value="FBOX"/>
    <property type="match status" value="1"/>
</dbReference>
<dbReference type="InterPro" id="IPR017451">
    <property type="entry name" value="F-box-assoc_interact_dom"/>
</dbReference>
<dbReference type="Pfam" id="PF08268">
    <property type="entry name" value="FBA_3"/>
    <property type="match status" value="1"/>
</dbReference>
<dbReference type="SMART" id="SM00256">
    <property type="entry name" value="FBOX"/>
    <property type="match status" value="1"/>
</dbReference>
<dbReference type="OrthoDB" id="1074445at2759"/>
<evidence type="ECO:0000313" key="3">
    <source>
        <dbReference type="Proteomes" id="UP000694251"/>
    </source>
</evidence>
<evidence type="ECO:0000313" key="2">
    <source>
        <dbReference type="EMBL" id="KAG7600517.1"/>
    </source>
</evidence>
<dbReference type="AlphaFoldDB" id="A0A8T2CM23"/>
<keyword evidence="3" id="KW-1185">Reference proteome</keyword>
<organism evidence="2 3">
    <name type="scientific">Arabidopsis suecica</name>
    <name type="common">Swedish thale-cress</name>
    <name type="synonym">Cardaminopsis suecica</name>
    <dbReference type="NCBI Taxonomy" id="45249"/>
    <lineage>
        <taxon>Eukaryota</taxon>
        <taxon>Viridiplantae</taxon>
        <taxon>Streptophyta</taxon>
        <taxon>Embryophyta</taxon>
        <taxon>Tracheophyta</taxon>
        <taxon>Spermatophyta</taxon>
        <taxon>Magnoliopsida</taxon>
        <taxon>eudicotyledons</taxon>
        <taxon>Gunneridae</taxon>
        <taxon>Pentapetalae</taxon>
        <taxon>rosids</taxon>
        <taxon>malvids</taxon>
        <taxon>Brassicales</taxon>
        <taxon>Brassicaceae</taxon>
        <taxon>Camelineae</taxon>
        <taxon>Arabidopsis</taxon>
    </lineage>
</organism>